<dbReference type="PANTHER" id="PTHR40036">
    <property type="entry name" value="MACROCIN O-METHYLTRANSFERASE"/>
    <property type="match status" value="1"/>
</dbReference>
<dbReference type="GO" id="GO:0032259">
    <property type="term" value="P:methylation"/>
    <property type="evidence" value="ECO:0007669"/>
    <property type="project" value="UniProtKB-KW"/>
</dbReference>
<organism evidence="1 2">
    <name type="scientific">Beijerinckia indica subsp. indica (strain ATCC 9039 / DSM 1715 / NCIMB 8712)</name>
    <dbReference type="NCBI Taxonomy" id="395963"/>
    <lineage>
        <taxon>Bacteria</taxon>
        <taxon>Pseudomonadati</taxon>
        <taxon>Pseudomonadota</taxon>
        <taxon>Alphaproteobacteria</taxon>
        <taxon>Hyphomicrobiales</taxon>
        <taxon>Beijerinckiaceae</taxon>
        <taxon>Beijerinckia</taxon>
    </lineage>
</organism>
<dbReference type="SUPFAM" id="SSF53335">
    <property type="entry name" value="S-adenosyl-L-methionine-dependent methyltransferases"/>
    <property type="match status" value="1"/>
</dbReference>
<dbReference type="EMBL" id="CP001016">
    <property type="protein sequence ID" value="ACB96417.1"/>
    <property type="molecule type" value="Genomic_DNA"/>
</dbReference>
<dbReference type="AlphaFoldDB" id="B2IKD7"/>
<evidence type="ECO:0000313" key="2">
    <source>
        <dbReference type="Proteomes" id="UP000001695"/>
    </source>
</evidence>
<dbReference type="InterPro" id="IPR029063">
    <property type="entry name" value="SAM-dependent_MTases_sf"/>
</dbReference>
<sequence length="261" mass="29806">MTSARNIIYSSKHRAELQDYPVADIDEDKHFSRLFDVSKNFTMTGKEAMYGLYQAVSYVVSRGIPGDFVECGVWRGGSSLLAGLAFRDLEVVSKTRLRHIFSRLRDRAPRPRRLWLYDTYEGMTAPTEVDVEIGGKTAQSYIEQYADDGRWCYAAEADVRQTLIQNGLDESQFQLVKGDVCQTLKSTVPSKISILRLDTDWYESTKVEMEVLYPLLSPGGVLIIDDYGHWEGSRKAIDEYFKTKPIFLHRTTYAVRTGIKI</sequence>
<dbReference type="Gene3D" id="3.40.50.150">
    <property type="entry name" value="Vaccinia Virus protein VP39"/>
    <property type="match status" value="1"/>
</dbReference>
<dbReference type="PANTHER" id="PTHR40036:SF1">
    <property type="entry name" value="MACROCIN O-METHYLTRANSFERASE"/>
    <property type="match status" value="1"/>
</dbReference>
<reference evidence="2" key="1">
    <citation type="submission" date="2008-03" db="EMBL/GenBank/DDBJ databases">
        <title>Complete sequence of chromosome of Beijerinckia indica subsp. indica ATCC 9039.</title>
        <authorList>
            <consortium name="US DOE Joint Genome Institute"/>
            <person name="Copeland A."/>
            <person name="Lucas S."/>
            <person name="Lapidus A."/>
            <person name="Glavina del Rio T."/>
            <person name="Dalin E."/>
            <person name="Tice H."/>
            <person name="Bruce D."/>
            <person name="Goodwin L."/>
            <person name="Pitluck S."/>
            <person name="LaButti K."/>
            <person name="Schmutz J."/>
            <person name="Larimer F."/>
            <person name="Land M."/>
            <person name="Hauser L."/>
            <person name="Kyrpides N."/>
            <person name="Mikhailova N."/>
            <person name="Dunfield P.F."/>
            <person name="Dedysh S.N."/>
            <person name="Liesack W."/>
            <person name="Saw J.H."/>
            <person name="Alam M."/>
            <person name="Chen Y."/>
            <person name="Murrell J.C."/>
            <person name="Richardson P."/>
        </authorList>
    </citation>
    <scope>NUCLEOTIDE SEQUENCE [LARGE SCALE GENOMIC DNA]</scope>
    <source>
        <strain evidence="2">ATCC 9039 / DSM 1715 / NCIMB 8712</strain>
    </source>
</reference>
<dbReference type="KEGG" id="bid:Bind_2848"/>
<dbReference type="OrthoDB" id="9811332at2"/>
<gene>
    <name evidence="1" type="ordered locus">Bind_2848</name>
</gene>
<keyword evidence="2" id="KW-1185">Reference proteome</keyword>
<dbReference type="HOGENOM" id="CLU_062821_0_1_5"/>
<dbReference type="RefSeq" id="WP_012385768.1">
    <property type="nucleotide sequence ID" value="NC_010581.1"/>
</dbReference>
<keyword evidence="1" id="KW-0808">Transferase</keyword>
<evidence type="ECO:0000313" key="1">
    <source>
        <dbReference type="EMBL" id="ACB96417.1"/>
    </source>
</evidence>
<reference evidence="1 2" key="2">
    <citation type="journal article" date="2010" name="J. Bacteriol.">
        <title>Complete genome sequence of Beijerinckia indica subsp. indica.</title>
        <authorList>
            <person name="Tamas I."/>
            <person name="Dedysh S.N."/>
            <person name="Liesack W."/>
            <person name="Stott M.B."/>
            <person name="Alam M."/>
            <person name="Murrell J.C."/>
            <person name="Dunfield P.F."/>
        </authorList>
    </citation>
    <scope>NUCLEOTIDE SEQUENCE [LARGE SCALE GENOMIC DNA]</scope>
    <source>
        <strain evidence="2">ATCC 9039 / DSM 1715 / NCIMB 8712</strain>
    </source>
</reference>
<proteinExistence type="predicted"/>
<protein>
    <submittedName>
        <fullName evidence="1">Putative macrocin-O-methyltransferase domain protein</fullName>
    </submittedName>
</protein>
<name>B2IKD7_BEII9</name>
<dbReference type="Pfam" id="PF05711">
    <property type="entry name" value="TylF"/>
    <property type="match status" value="1"/>
</dbReference>
<dbReference type="GO" id="GO:0008168">
    <property type="term" value="F:methyltransferase activity"/>
    <property type="evidence" value="ECO:0007669"/>
    <property type="project" value="UniProtKB-KW"/>
</dbReference>
<dbReference type="STRING" id="395963.Bind_2848"/>
<dbReference type="eggNOG" id="COG4122">
    <property type="taxonomic scope" value="Bacteria"/>
</dbReference>
<dbReference type="InterPro" id="IPR008884">
    <property type="entry name" value="TylF_MeTrfase"/>
</dbReference>
<dbReference type="Proteomes" id="UP000001695">
    <property type="component" value="Chromosome"/>
</dbReference>
<accession>B2IKD7</accession>
<keyword evidence="1" id="KW-0489">Methyltransferase</keyword>